<keyword evidence="3" id="KW-1185">Reference proteome</keyword>
<name>A0AAN6YCZ9_9PEZI</name>
<reference evidence="2" key="2">
    <citation type="submission" date="2023-05" db="EMBL/GenBank/DDBJ databases">
        <authorList>
            <consortium name="Lawrence Berkeley National Laboratory"/>
            <person name="Steindorff A."/>
            <person name="Hensen N."/>
            <person name="Bonometti L."/>
            <person name="Westerberg I."/>
            <person name="Brannstrom I.O."/>
            <person name="Guillou S."/>
            <person name="Cros-Aarteil S."/>
            <person name="Calhoun S."/>
            <person name="Haridas S."/>
            <person name="Kuo A."/>
            <person name="Mondo S."/>
            <person name="Pangilinan J."/>
            <person name="Riley R."/>
            <person name="Labutti K."/>
            <person name="Andreopoulos B."/>
            <person name="Lipzen A."/>
            <person name="Chen C."/>
            <person name="Yanf M."/>
            <person name="Daum C."/>
            <person name="Ng V."/>
            <person name="Clum A."/>
            <person name="Ohm R."/>
            <person name="Martin F."/>
            <person name="Silar P."/>
            <person name="Natvig D."/>
            <person name="Lalanne C."/>
            <person name="Gautier V."/>
            <person name="Ament-Velasquez S.L."/>
            <person name="Kruys A."/>
            <person name="Hutchinson M.I."/>
            <person name="Powell A.J."/>
            <person name="Barry K."/>
            <person name="Miller A.N."/>
            <person name="Grigoriev I.V."/>
            <person name="Debuchy R."/>
            <person name="Gladieux P."/>
            <person name="Thoren M.H."/>
            <person name="Johannesson H."/>
        </authorList>
    </citation>
    <scope>NUCLEOTIDE SEQUENCE</scope>
    <source>
        <strain evidence="2">PSN293</strain>
    </source>
</reference>
<dbReference type="EMBL" id="MU858076">
    <property type="protein sequence ID" value="KAK4215791.1"/>
    <property type="molecule type" value="Genomic_DNA"/>
</dbReference>
<proteinExistence type="predicted"/>
<dbReference type="Proteomes" id="UP001301769">
    <property type="component" value="Unassembled WGS sequence"/>
</dbReference>
<evidence type="ECO:0000259" key="1">
    <source>
        <dbReference type="PROSITE" id="PS51186"/>
    </source>
</evidence>
<dbReference type="SUPFAM" id="SSF55729">
    <property type="entry name" value="Acyl-CoA N-acyltransferases (Nat)"/>
    <property type="match status" value="1"/>
</dbReference>
<protein>
    <submittedName>
        <fullName evidence="2">Acyl-CoA N-acyltransferase</fullName>
    </submittedName>
</protein>
<dbReference type="GO" id="GO:0016747">
    <property type="term" value="F:acyltransferase activity, transferring groups other than amino-acyl groups"/>
    <property type="evidence" value="ECO:0007669"/>
    <property type="project" value="InterPro"/>
</dbReference>
<dbReference type="CDD" id="cd04301">
    <property type="entry name" value="NAT_SF"/>
    <property type="match status" value="1"/>
</dbReference>
<dbReference type="Pfam" id="PF00583">
    <property type="entry name" value="Acetyltransf_1"/>
    <property type="match status" value="1"/>
</dbReference>
<accession>A0AAN6YCZ9</accession>
<reference evidence="2" key="1">
    <citation type="journal article" date="2023" name="Mol. Phylogenet. Evol.">
        <title>Genome-scale phylogeny and comparative genomics of the fungal order Sordariales.</title>
        <authorList>
            <person name="Hensen N."/>
            <person name="Bonometti L."/>
            <person name="Westerberg I."/>
            <person name="Brannstrom I.O."/>
            <person name="Guillou S."/>
            <person name="Cros-Aarteil S."/>
            <person name="Calhoun S."/>
            <person name="Haridas S."/>
            <person name="Kuo A."/>
            <person name="Mondo S."/>
            <person name="Pangilinan J."/>
            <person name="Riley R."/>
            <person name="LaButti K."/>
            <person name="Andreopoulos B."/>
            <person name="Lipzen A."/>
            <person name="Chen C."/>
            <person name="Yan M."/>
            <person name="Daum C."/>
            <person name="Ng V."/>
            <person name="Clum A."/>
            <person name="Steindorff A."/>
            <person name="Ohm R.A."/>
            <person name="Martin F."/>
            <person name="Silar P."/>
            <person name="Natvig D.O."/>
            <person name="Lalanne C."/>
            <person name="Gautier V."/>
            <person name="Ament-Velasquez S.L."/>
            <person name="Kruys A."/>
            <person name="Hutchinson M.I."/>
            <person name="Powell A.J."/>
            <person name="Barry K."/>
            <person name="Miller A.N."/>
            <person name="Grigoriev I.V."/>
            <person name="Debuchy R."/>
            <person name="Gladieux P."/>
            <person name="Hiltunen Thoren M."/>
            <person name="Johannesson H."/>
        </authorList>
    </citation>
    <scope>NUCLEOTIDE SEQUENCE</scope>
    <source>
        <strain evidence="2">PSN293</strain>
    </source>
</reference>
<dbReference type="AlphaFoldDB" id="A0AAN6YCZ9"/>
<gene>
    <name evidence="2" type="ORF">QBC37DRAFT_418551</name>
</gene>
<dbReference type="Gene3D" id="3.40.630.30">
    <property type="match status" value="1"/>
</dbReference>
<dbReference type="PROSITE" id="PS51186">
    <property type="entry name" value="GNAT"/>
    <property type="match status" value="1"/>
</dbReference>
<dbReference type="PANTHER" id="PTHR43415">
    <property type="entry name" value="SPERMIDINE N(1)-ACETYLTRANSFERASE"/>
    <property type="match status" value="1"/>
</dbReference>
<organism evidence="2 3">
    <name type="scientific">Rhypophila decipiens</name>
    <dbReference type="NCBI Taxonomy" id="261697"/>
    <lineage>
        <taxon>Eukaryota</taxon>
        <taxon>Fungi</taxon>
        <taxon>Dikarya</taxon>
        <taxon>Ascomycota</taxon>
        <taxon>Pezizomycotina</taxon>
        <taxon>Sordariomycetes</taxon>
        <taxon>Sordariomycetidae</taxon>
        <taxon>Sordariales</taxon>
        <taxon>Naviculisporaceae</taxon>
        <taxon>Rhypophila</taxon>
    </lineage>
</organism>
<sequence length="237" mass="26707">MAFSTSSEKIEQEMREQFTHAFHSKRLIYRAIDETSDNDMYLITQALYDPVSQGLADPGLYQPHSESHAKYSMKGAIANGALIAVLVCVTGNPEDEKFLASPPQETFGREGTALKEVVSRAIPIGTMMLYKSPKHSTSHVRTARLGAVGIQEEHRGKGYGKEAIRWLVNWGFRWAGLHRIELGVISYNTSAIRLYESVGFKLEGRKRECVFMAGRWFDLLEFGMLEGEWKPEDSKEG</sequence>
<dbReference type="InterPro" id="IPR000182">
    <property type="entry name" value="GNAT_dom"/>
</dbReference>
<feature type="domain" description="N-acetyltransferase" evidence="1">
    <location>
        <begin position="123"/>
        <end position="221"/>
    </location>
</feature>
<comment type="caution">
    <text evidence="2">The sequence shown here is derived from an EMBL/GenBank/DDBJ whole genome shotgun (WGS) entry which is preliminary data.</text>
</comment>
<dbReference type="PANTHER" id="PTHR43415:SF3">
    <property type="entry name" value="GNAT-FAMILY ACETYLTRANSFERASE"/>
    <property type="match status" value="1"/>
</dbReference>
<evidence type="ECO:0000313" key="3">
    <source>
        <dbReference type="Proteomes" id="UP001301769"/>
    </source>
</evidence>
<evidence type="ECO:0000313" key="2">
    <source>
        <dbReference type="EMBL" id="KAK4215791.1"/>
    </source>
</evidence>
<dbReference type="InterPro" id="IPR016181">
    <property type="entry name" value="Acyl_CoA_acyltransferase"/>
</dbReference>